<dbReference type="InterPro" id="IPR013536">
    <property type="entry name" value="WLM_dom"/>
</dbReference>
<dbReference type="InterPro" id="IPR029071">
    <property type="entry name" value="Ubiquitin-like_domsf"/>
</dbReference>
<dbReference type="PANTHER" id="PTHR47796:SF1">
    <property type="entry name" value="OS08G0500800 PROTEIN"/>
    <property type="match status" value="1"/>
</dbReference>
<dbReference type="STRING" id="3750.A0A498J9H6"/>
<sequence>MNVSEAITVLFLGTLLMSAIFVEVEVDAMRIIGYGVTLRDGIPGCSFKHPENCYRQMNIVGRVNLNPIVHFWAPTFKWGLTIANILDSATPPEKLSYPQQSVLACSGLIWARYSTVIIPDNMEDPQVEHNIWVIWRGKRFNVEISSGATVKDLGHELQKLTDVKADTMRLIVPQFSDKSSKMLSPFSDGHQNLSLQEASIVEGKSIRMMGVSENEVDEVLQNAKANLRIAGFDEEEKRLRQRMTGRPQSLKLPQGPYIFCEFRTLQLPGIELNPPALEALKRMHMLAADPGIISVMNKHRWRVGIMTEMAPVGYVGISPKCILGFNKNHGEEISLRLRTDDLKGFRKYESIKKTLLHELAHMVYSEHDANFYALDKQLNQEAESLDWTRSTSHTLSGVRYPEQYEEDFIVGDRSNSSQKLGGNISNRLPSARSASVVAAYHRMATVSHDSVSEAHEESHPDDSGSDMLKESKLQKNPAMEPDPDAQSDNQNKFEPSPDDSQGTNESSSQFSGSGTLFGKDFSESMICQPELAGTESREEPDPDNMDIMESRGQARNNVDEPDPDDLDAKADNLGYGSYGNIIRPKHDNSLVTETIKHEDNPRKAYYEPDPDDSHSNGVTQADPDPDANLVHPQDTSRMQIDEPDPDDQEFQRIQDPVTIFCKRLQENIKMLQAEVNPTQATTVLQTLFKIIRNVLEHPGEMKYRKLRKANPTIQRNVALYKAAMEFLLLIGFNESVVDEVGKQETYLVLKRDDPGLLWLAKSTLETFVS</sequence>
<dbReference type="GO" id="GO:0006850">
    <property type="term" value="P:pyruvate import into mitochondria"/>
    <property type="evidence" value="ECO:0007669"/>
    <property type="project" value="InterPro"/>
</dbReference>
<gene>
    <name evidence="12" type="ORF">DVH24_032408</name>
</gene>
<dbReference type="Gene3D" id="1.20.58.2190">
    <property type="match status" value="1"/>
</dbReference>
<name>A0A498J9H6_MALDO</name>
<feature type="signal peptide" evidence="10">
    <location>
        <begin position="1"/>
        <end position="21"/>
    </location>
</feature>
<evidence type="ECO:0000256" key="4">
    <source>
        <dbReference type="ARBA" id="ARBA00022692"/>
    </source>
</evidence>
<dbReference type="AlphaFoldDB" id="A0A498J9H6"/>
<dbReference type="Pfam" id="PF03650">
    <property type="entry name" value="MPC"/>
    <property type="match status" value="1"/>
</dbReference>
<dbReference type="SUPFAM" id="SSF54236">
    <property type="entry name" value="Ubiquitin-like"/>
    <property type="match status" value="1"/>
</dbReference>
<dbReference type="InterPro" id="IPR005336">
    <property type="entry name" value="MPC"/>
</dbReference>
<evidence type="ECO:0000256" key="8">
    <source>
        <dbReference type="ARBA" id="ARBA00023136"/>
    </source>
</evidence>
<evidence type="ECO:0000313" key="12">
    <source>
        <dbReference type="EMBL" id="RXH90051.1"/>
    </source>
</evidence>
<dbReference type="Proteomes" id="UP000290289">
    <property type="component" value="Chromosome 9"/>
</dbReference>
<dbReference type="Pfam" id="PF09409">
    <property type="entry name" value="PUB"/>
    <property type="match status" value="1"/>
</dbReference>
<dbReference type="EMBL" id="RDQH01000335">
    <property type="protein sequence ID" value="RXH90051.1"/>
    <property type="molecule type" value="Genomic_DNA"/>
</dbReference>
<proteinExistence type="inferred from homology"/>
<evidence type="ECO:0000256" key="3">
    <source>
        <dbReference type="ARBA" id="ARBA00022448"/>
    </source>
</evidence>
<comment type="caution">
    <text evidence="12">The sequence shown here is derived from an EMBL/GenBank/DDBJ whole genome shotgun (WGS) entry which is preliminary data.</text>
</comment>
<dbReference type="PANTHER" id="PTHR47796">
    <property type="entry name" value="ZINC METALLOPROTEINASE-LIKE PROTEIN"/>
    <property type="match status" value="1"/>
</dbReference>
<feature type="domain" description="WLM" evidence="11">
    <location>
        <begin position="250"/>
        <end position="444"/>
    </location>
</feature>
<dbReference type="CDD" id="cd10463">
    <property type="entry name" value="PUB_WLM"/>
    <property type="match status" value="1"/>
</dbReference>
<keyword evidence="5" id="KW-0999">Mitochondrion inner membrane</keyword>
<keyword evidence="3" id="KW-0813">Transport</keyword>
<feature type="region of interest" description="Disordered" evidence="9">
    <location>
        <begin position="597"/>
        <end position="649"/>
    </location>
</feature>
<comment type="subcellular location">
    <subcellularLocation>
        <location evidence="1">Mitochondrion inner membrane</location>
        <topology evidence="1">Multi-pass membrane protein</topology>
    </subcellularLocation>
</comment>
<evidence type="ECO:0000256" key="6">
    <source>
        <dbReference type="ARBA" id="ARBA00022989"/>
    </source>
</evidence>
<keyword evidence="7" id="KW-0496">Mitochondrion</keyword>
<keyword evidence="13" id="KW-1185">Reference proteome</keyword>
<feature type="region of interest" description="Disordered" evidence="9">
    <location>
        <begin position="447"/>
        <end position="519"/>
    </location>
</feature>
<evidence type="ECO:0000256" key="7">
    <source>
        <dbReference type="ARBA" id="ARBA00023128"/>
    </source>
</evidence>
<feature type="compositionally biased region" description="Basic and acidic residues" evidence="9">
    <location>
        <begin position="597"/>
        <end position="614"/>
    </location>
</feature>
<evidence type="ECO:0000259" key="11">
    <source>
        <dbReference type="PROSITE" id="PS51397"/>
    </source>
</evidence>
<dbReference type="SUPFAM" id="SSF143503">
    <property type="entry name" value="PUG domain-like"/>
    <property type="match status" value="1"/>
</dbReference>
<keyword evidence="8" id="KW-0472">Membrane</keyword>
<evidence type="ECO:0000313" key="13">
    <source>
        <dbReference type="Proteomes" id="UP000290289"/>
    </source>
</evidence>
<evidence type="ECO:0000256" key="9">
    <source>
        <dbReference type="SAM" id="MobiDB-lite"/>
    </source>
</evidence>
<feature type="compositionally biased region" description="Basic and acidic residues" evidence="9">
    <location>
        <begin position="450"/>
        <end position="473"/>
    </location>
</feature>
<dbReference type="PROSITE" id="PS51397">
    <property type="entry name" value="WLM"/>
    <property type="match status" value="1"/>
</dbReference>
<keyword evidence="6" id="KW-1133">Transmembrane helix</keyword>
<keyword evidence="4" id="KW-0812">Transmembrane</keyword>
<evidence type="ECO:0000256" key="1">
    <source>
        <dbReference type="ARBA" id="ARBA00004448"/>
    </source>
</evidence>
<organism evidence="12 13">
    <name type="scientific">Malus domestica</name>
    <name type="common">Apple</name>
    <name type="synonym">Pyrus malus</name>
    <dbReference type="NCBI Taxonomy" id="3750"/>
    <lineage>
        <taxon>Eukaryota</taxon>
        <taxon>Viridiplantae</taxon>
        <taxon>Streptophyta</taxon>
        <taxon>Embryophyta</taxon>
        <taxon>Tracheophyta</taxon>
        <taxon>Spermatophyta</taxon>
        <taxon>Magnoliopsida</taxon>
        <taxon>eudicotyledons</taxon>
        <taxon>Gunneridae</taxon>
        <taxon>Pentapetalae</taxon>
        <taxon>rosids</taxon>
        <taxon>fabids</taxon>
        <taxon>Rosales</taxon>
        <taxon>Rosaceae</taxon>
        <taxon>Amygdaloideae</taxon>
        <taxon>Maleae</taxon>
        <taxon>Malus</taxon>
    </lineage>
</organism>
<dbReference type="Pfam" id="PF08325">
    <property type="entry name" value="WLM"/>
    <property type="match status" value="1"/>
</dbReference>
<evidence type="ECO:0000256" key="10">
    <source>
        <dbReference type="SAM" id="SignalP"/>
    </source>
</evidence>
<keyword evidence="10" id="KW-0732">Signal</keyword>
<evidence type="ECO:0000256" key="2">
    <source>
        <dbReference type="ARBA" id="ARBA00006416"/>
    </source>
</evidence>
<evidence type="ECO:0000256" key="5">
    <source>
        <dbReference type="ARBA" id="ARBA00022792"/>
    </source>
</evidence>
<feature type="chain" id="PRO_5019833614" description="WLM domain-containing protein" evidence="10">
    <location>
        <begin position="22"/>
        <end position="769"/>
    </location>
</feature>
<protein>
    <recommendedName>
        <fullName evidence="11">WLM domain-containing protein</fullName>
    </recommendedName>
</protein>
<dbReference type="Gene3D" id="3.10.20.90">
    <property type="entry name" value="Phosphatidylinositol 3-kinase Catalytic Subunit, Chain A, domain 1"/>
    <property type="match status" value="1"/>
</dbReference>
<dbReference type="InterPro" id="IPR036339">
    <property type="entry name" value="PUB-like_dom_sf"/>
</dbReference>
<dbReference type="SMART" id="SM00580">
    <property type="entry name" value="PUG"/>
    <property type="match status" value="1"/>
</dbReference>
<feature type="compositionally biased region" description="Polar residues" evidence="9">
    <location>
        <begin position="486"/>
        <end position="514"/>
    </location>
</feature>
<dbReference type="GO" id="GO:0005743">
    <property type="term" value="C:mitochondrial inner membrane"/>
    <property type="evidence" value="ECO:0007669"/>
    <property type="project" value="UniProtKB-SubCell"/>
</dbReference>
<reference evidence="12 13" key="1">
    <citation type="submission" date="2018-10" db="EMBL/GenBank/DDBJ databases">
        <title>A high-quality apple genome assembly.</title>
        <authorList>
            <person name="Hu J."/>
        </authorList>
    </citation>
    <scope>NUCLEOTIDE SEQUENCE [LARGE SCALE GENOMIC DNA]</scope>
    <source>
        <strain evidence="13">cv. HFTH1</strain>
        <tissue evidence="12">Young leaf</tissue>
    </source>
</reference>
<accession>A0A498J9H6</accession>
<comment type="similarity">
    <text evidence="2">Belongs to the mitochondrial pyruvate carrier (MPC) (TC 2.A.105) family.</text>
</comment>
<dbReference type="InterPro" id="IPR018997">
    <property type="entry name" value="PUB_domain"/>
</dbReference>